<dbReference type="Gene3D" id="3.40.718.10">
    <property type="entry name" value="Isopropylmalate Dehydrogenase"/>
    <property type="match status" value="1"/>
</dbReference>
<keyword evidence="4 12" id="KW-0460">Magnesium</keyword>
<dbReference type="AlphaFoldDB" id="A0A177SMA9"/>
<evidence type="ECO:0000256" key="3">
    <source>
        <dbReference type="ARBA" id="ARBA00022723"/>
    </source>
</evidence>
<evidence type="ECO:0000256" key="7">
    <source>
        <dbReference type="ARBA" id="ARBA00023554"/>
    </source>
</evidence>
<evidence type="ECO:0000256" key="1">
    <source>
        <dbReference type="ARBA" id="ARBA00022435"/>
    </source>
</evidence>
<dbReference type="PIRSF" id="PIRSF009407">
    <property type="entry name" value="IDH_monmr"/>
    <property type="match status" value="1"/>
</dbReference>
<dbReference type="Proteomes" id="UP000077752">
    <property type="component" value="Unassembled WGS sequence"/>
</dbReference>
<feature type="binding site" evidence="13">
    <location>
        <position position="590"/>
    </location>
    <ligand>
        <name>NADP(+)</name>
        <dbReference type="ChEBI" id="CHEBI:58349"/>
    </ligand>
</feature>
<evidence type="ECO:0000313" key="14">
    <source>
        <dbReference type="EMBL" id="OAI91767.1"/>
    </source>
</evidence>
<dbReference type="EC" id="1.1.1.42" evidence="9"/>
<evidence type="ECO:0000256" key="9">
    <source>
        <dbReference type="PIRNR" id="PIRNR009407"/>
    </source>
</evidence>
<keyword evidence="3 12" id="KW-0479">Metal-binding</keyword>
<dbReference type="PANTHER" id="PTHR36999:SF1">
    <property type="entry name" value="ISOCITRATE DEHYDROGENASE (NADP(+))"/>
    <property type="match status" value="1"/>
</dbReference>
<dbReference type="InterPro" id="IPR004436">
    <property type="entry name" value="Isocitrate_DH_NADP_mono"/>
</dbReference>
<dbReference type="GO" id="GO:0006099">
    <property type="term" value="P:tricarboxylic acid cycle"/>
    <property type="evidence" value="ECO:0007669"/>
    <property type="project" value="UniProtKB-KW"/>
</dbReference>
<comment type="similarity">
    <text evidence="8 9">Belongs to the monomeric-type IDH family.</text>
</comment>
<keyword evidence="5 9" id="KW-0521">NADP</keyword>
<accession>A0A177SMA9</accession>
<dbReference type="GO" id="GO:0004450">
    <property type="term" value="F:isocitrate dehydrogenase (NADP+) activity"/>
    <property type="evidence" value="ECO:0007669"/>
    <property type="project" value="UniProtKB-EC"/>
</dbReference>
<dbReference type="GO" id="GO:0006097">
    <property type="term" value="P:glyoxylate cycle"/>
    <property type="evidence" value="ECO:0007669"/>
    <property type="project" value="UniProtKB-KW"/>
</dbReference>
<gene>
    <name evidence="14" type="ORF">AYO28_20265</name>
</gene>
<evidence type="ECO:0000256" key="5">
    <source>
        <dbReference type="ARBA" id="ARBA00022857"/>
    </source>
</evidence>
<feature type="binding site" evidence="11">
    <location>
        <position position="548"/>
    </location>
    <ligand>
        <name>D-threo-isocitrate</name>
        <dbReference type="ChEBI" id="CHEBI:15562"/>
    </ligand>
</feature>
<feature type="binding site" evidence="13">
    <location>
        <begin position="601"/>
        <end position="603"/>
    </location>
    <ligand>
        <name>NADP(+)</name>
        <dbReference type="ChEBI" id="CHEBI:58349"/>
    </ligand>
</feature>
<feature type="binding site" evidence="12">
    <location>
        <position position="549"/>
    </location>
    <ligand>
        <name>Mg(2+)</name>
        <dbReference type="ChEBI" id="CHEBI:18420"/>
    </ligand>
</feature>
<comment type="cofactor">
    <cofactor evidence="12">
        <name>Mg(2+)</name>
        <dbReference type="ChEBI" id="CHEBI:18420"/>
    </cofactor>
    <cofactor evidence="12">
        <name>Mn(2+)</name>
        <dbReference type="ChEBI" id="CHEBI:29035"/>
    </cofactor>
    <text evidence="12">Binds 1 Mg(2+) or Mn(2+) ion per subunit.</text>
</comment>
<evidence type="ECO:0000256" key="6">
    <source>
        <dbReference type="ARBA" id="ARBA00023002"/>
    </source>
</evidence>
<feature type="binding site" evidence="12">
    <location>
        <position position="553"/>
    </location>
    <ligand>
        <name>Mg(2+)</name>
        <dbReference type="ChEBI" id="CHEBI:18420"/>
    </ligand>
</feature>
<evidence type="ECO:0000256" key="8">
    <source>
        <dbReference type="ARBA" id="ARBA00046318"/>
    </source>
</evidence>
<feature type="binding site" evidence="11">
    <location>
        <position position="146"/>
    </location>
    <ligand>
        <name>D-threo-isocitrate</name>
        <dbReference type="ChEBI" id="CHEBI:15562"/>
    </ligand>
</feature>
<feature type="binding site" evidence="11">
    <location>
        <begin position="133"/>
        <end position="140"/>
    </location>
    <ligand>
        <name>substrate</name>
    </ligand>
</feature>
<dbReference type="Pfam" id="PF03971">
    <property type="entry name" value="IDH"/>
    <property type="match status" value="1"/>
</dbReference>
<comment type="catalytic activity">
    <reaction evidence="7 9">
        <text>D-threo-isocitrate + NADP(+) = 2-oxoglutarate + CO2 + NADPH</text>
        <dbReference type="Rhea" id="RHEA:19629"/>
        <dbReference type="ChEBI" id="CHEBI:15562"/>
        <dbReference type="ChEBI" id="CHEBI:16526"/>
        <dbReference type="ChEBI" id="CHEBI:16810"/>
        <dbReference type="ChEBI" id="CHEBI:57783"/>
        <dbReference type="ChEBI" id="CHEBI:58349"/>
        <dbReference type="EC" id="1.1.1.42"/>
    </reaction>
</comment>
<keyword evidence="6 9" id="KW-0560">Oxidoreductase</keyword>
<dbReference type="GO" id="GO:0046872">
    <property type="term" value="F:metal ion binding"/>
    <property type="evidence" value="ECO:0007669"/>
    <property type="project" value="UniProtKB-KW"/>
</dbReference>
<comment type="caution">
    <text evidence="14">The sequence shown here is derived from an EMBL/GenBank/DDBJ whole genome shotgun (WGS) entry which is preliminary data.</text>
</comment>
<dbReference type="PANTHER" id="PTHR36999">
    <property type="entry name" value="ISOCITRATE DEHYDROGENASE [NADP]"/>
    <property type="match status" value="1"/>
</dbReference>
<feature type="binding site" evidence="13">
    <location>
        <position position="650"/>
    </location>
    <ligand>
        <name>NADP(+)</name>
        <dbReference type="ChEBI" id="CHEBI:58349"/>
    </ligand>
</feature>
<feature type="binding site" evidence="13">
    <location>
        <position position="136"/>
    </location>
    <ligand>
        <name>NADP(+)</name>
        <dbReference type="ChEBI" id="CHEBI:58349"/>
    </ligand>
</feature>
<dbReference type="RefSeq" id="WP_064303265.1">
    <property type="nucleotide sequence ID" value="NZ_LUCV01000022.1"/>
</dbReference>
<evidence type="ECO:0000256" key="2">
    <source>
        <dbReference type="ARBA" id="ARBA00022532"/>
    </source>
</evidence>
<name>A0A177SMA9_PSEPU</name>
<evidence type="ECO:0000256" key="12">
    <source>
        <dbReference type="PIRSR" id="PIRSR009407-3"/>
    </source>
</evidence>
<dbReference type="SUPFAM" id="SSF53659">
    <property type="entry name" value="Isocitrate/Isopropylmalate dehydrogenase-like"/>
    <property type="match status" value="1"/>
</dbReference>
<keyword evidence="2 9" id="KW-0816">Tricarboxylic acid cycle</keyword>
<evidence type="ECO:0000256" key="4">
    <source>
        <dbReference type="ARBA" id="ARBA00022842"/>
    </source>
</evidence>
<evidence type="ECO:0000256" key="13">
    <source>
        <dbReference type="PIRSR" id="PIRSR009407-4"/>
    </source>
</evidence>
<protein>
    <recommendedName>
        <fullName evidence="9">Isocitrate dehydrogenase [NADP]</fullName>
        <ecNumber evidence="9">1.1.1.42</ecNumber>
    </recommendedName>
    <alternativeName>
        <fullName evidence="9">Oxalosuccinate decarboxylase</fullName>
    </alternativeName>
</protein>
<organism evidence="14 15">
    <name type="scientific">Pseudomonas putida</name>
    <name type="common">Arthrobacter siderocapsulatus</name>
    <dbReference type="NCBI Taxonomy" id="303"/>
    <lineage>
        <taxon>Bacteria</taxon>
        <taxon>Pseudomonadati</taxon>
        <taxon>Pseudomonadota</taxon>
        <taxon>Gammaproteobacteria</taxon>
        <taxon>Pseudomonadales</taxon>
        <taxon>Pseudomonadaceae</taxon>
        <taxon>Pseudomonas</taxon>
    </lineage>
</organism>
<dbReference type="NCBIfam" id="TIGR00178">
    <property type="entry name" value="monomer_idh"/>
    <property type="match status" value="1"/>
</dbReference>
<evidence type="ECO:0000256" key="11">
    <source>
        <dbReference type="PIRSR" id="PIRSR009407-2"/>
    </source>
</evidence>
<feature type="binding site" evidence="12">
    <location>
        <position position="351"/>
    </location>
    <ligand>
        <name>Mg(2+)</name>
        <dbReference type="ChEBI" id="CHEBI:18420"/>
    </ligand>
</feature>
<feature type="binding site" evidence="13">
    <location>
        <begin position="83"/>
        <end position="88"/>
    </location>
    <ligand>
        <name>NADP(+)</name>
        <dbReference type="ChEBI" id="CHEBI:58349"/>
    </ligand>
</feature>
<evidence type="ECO:0000313" key="15">
    <source>
        <dbReference type="Proteomes" id="UP000077752"/>
    </source>
</evidence>
<dbReference type="EMBL" id="LUCV01000022">
    <property type="protein sequence ID" value="OAI91767.1"/>
    <property type="molecule type" value="Genomic_DNA"/>
</dbReference>
<proteinExistence type="inferred from homology"/>
<sequence length="741" mass="80237">MSTRSKIIYTFTDEAPALATFSLLPIVEAFTATAEISVETRDISLAGRILSAFPEQLGADKQVADHLAELGQLATTPEANIIKLPNISASVPQLKAAIKELQGKGFNVPDYPDTVTTDAEKEARARYDRIKGSAVNPVLREGNSDRRAPLSVKNYARKHPHKMGAWAADSKSHVAHMSSGDFYGSEKAALIEADDSLRIELLGKDGSTTVLKEKTAVKAGEIIDCAVMSTKALRAFVAAEIEDAKAQGVLLSAHLKATMMKVSDPIMFGQIVAEYYADALNKHAAVLEEIGFNLNNGIGDLYARIKTLPAEQQAQIEADIQAVYAVRPALAMVNSDKGITNLHVPSDVIVDASMPAMIRDSGKMWNAQGELQDTKALIPDRCYATIYQAVIEDCKKHGAFDPTTMGSVPNVGLMAQKAEEYGSHDKTFQAKADGTIRVLDSKGNLLLQQEVEAGDIFRMCQTKDAPIRDWVKLAVNRARASATPAIFWLDPQRAHDGVLIEKVQKYLQDHDTTGLDIRVLAPVEAMKVSLERIRAGKDTISVTGNVLRDYLTDLFPIMELGTSAKMLSIVPLMNNGGLFETGAGGSAPKHVQQLVEENFLRWDSLGEFLALAASLEHLGNAYANPKAKVLAATLDQATGQFLDSNKSPARKVGGIDNRGSHFYLTLYWAQALAAQTEDAALQARFAPLAKTLTENEATIVAELNAVQGKPAEIGGYYFTDIELTSKVMRPSQTFNNAIAAL</sequence>
<feature type="site" description="Critical for catalysis" evidence="10">
    <location>
        <position position="421"/>
    </location>
</feature>
<keyword evidence="1 9" id="KW-0329">Glyoxylate bypass</keyword>
<feature type="binding site" evidence="13">
    <location>
        <begin position="585"/>
        <end position="586"/>
    </location>
    <ligand>
        <name>NADP(+)</name>
        <dbReference type="ChEBI" id="CHEBI:58349"/>
    </ligand>
</feature>
<evidence type="ECO:0000256" key="10">
    <source>
        <dbReference type="PIRSR" id="PIRSR009407-1"/>
    </source>
</evidence>
<reference evidence="14 15" key="1">
    <citation type="submission" date="2016-03" db="EMBL/GenBank/DDBJ databases">
        <title>Draft Genome Assembly of Pseudomonas putida strain CBF10-2.</title>
        <authorList>
            <person name="Iyer R.S."/>
            <person name="Damania A."/>
        </authorList>
    </citation>
    <scope>NUCLEOTIDE SEQUENCE [LARGE SCALE GENOMIC DNA]</scope>
    <source>
        <strain evidence="14 15">CBF10-2</strain>
    </source>
</reference>
<feature type="site" description="Critical for catalysis" evidence="10">
    <location>
        <position position="256"/>
    </location>
</feature>